<evidence type="ECO:0000256" key="4">
    <source>
        <dbReference type="ARBA" id="ARBA00022692"/>
    </source>
</evidence>
<feature type="region of interest" description="Disordered" evidence="8">
    <location>
        <begin position="33"/>
        <end position="52"/>
    </location>
</feature>
<dbReference type="EMBL" id="ML119115">
    <property type="protein sequence ID" value="RPB15068.1"/>
    <property type="molecule type" value="Genomic_DNA"/>
</dbReference>
<dbReference type="Pfam" id="PF06963">
    <property type="entry name" value="FPN1"/>
    <property type="match status" value="2"/>
</dbReference>
<keyword evidence="7" id="KW-0406">Ion transport</keyword>
<feature type="transmembrane region" description="Helical" evidence="7">
    <location>
        <begin position="99"/>
        <end position="119"/>
    </location>
</feature>
<feature type="transmembrane region" description="Helical" evidence="7">
    <location>
        <begin position="263"/>
        <end position="281"/>
    </location>
</feature>
<accession>A0A3N4L002</accession>
<organism evidence="9 10">
    <name type="scientific">Morchella conica CCBAS932</name>
    <dbReference type="NCBI Taxonomy" id="1392247"/>
    <lineage>
        <taxon>Eukaryota</taxon>
        <taxon>Fungi</taxon>
        <taxon>Dikarya</taxon>
        <taxon>Ascomycota</taxon>
        <taxon>Pezizomycotina</taxon>
        <taxon>Pezizomycetes</taxon>
        <taxon>Pezizales</taxon>
        <taxon>Morchellaceae</taxon>
        <taxon>Morchella</taxon>
    </lineage>
</organism>
<evidence type="ECO:0000256" key="3">
    <source>
        <dbReference type="ARBA" id="ARBA00022448"/>
    </source>
</evidence>
<dbReference type="GO" id="GO:0016020">
    <property type="term" value="C:membrane"/>
    <property type="evidence" value="ECO:0007669"/>
    <property type="project" value="UniProtKB-SubCell"/>
</dbReference>
<dbReference type="GO" id="GO:0005381">
    <property type="term" value="F:iron ion transmembrane transporter activity"/>
    <property type="evidence" value="ECO:0007669"/>
    <property type="project" value="UniProtKB-UniRule"/>
</dbReference>
<protein>
    <recommendedName>
        <fullName evidence="7">Solute carrier family 40 member</fullName>
    </recommendedName>
</protein>
<feature type="transmembrane region" description="Helical" evidence="7">
    <location>
        <begin position="448"/>
        <end position="467"/>
    </location>
</feature>
<keyword evidence="5 7" id="KW-1133">Transmembrane helix</keyword>
<reference evidence="9 10" key="1">
    <citation type="journal article" date="2018" name="Nat. Ecol. Evol.">
        <title>Pezizomycetes genomes reveal the molecular basis of ectomycorrhizal truffle lifestyle.</title>
        <authorList>
            <person name="Murat C."/>
            <person name="Payen T."/>
            <person name="Noel B."/>
            <person name="Kuo A."/>
            <person name="Morin E."/>
            <person name="Chen J."/>
            <person name="Kohler A."/>
            <person name="Krizsan K."/>
            <person name="Balestrini R."/>
            <person name="Da Silva C."/>
            <person name="Montanini B."/>
            <person name="Hainaut M."/>
            <person name="Levati E."/>
            <person name="Barry K.W."/>
            <person name="Belfiori B."/>
            <person name="Cichocki N."/>
            <person name="Clum A."/>
            <person name="Dockter R.B."/>
            <person name="Fauchery L."/>
            <person name="Guy J."/>
            <person name="Iotti M."/>
            <person name="Le Tacon F."/>
            <person name="Lindquist E.A."/>
            <person name="Lipzen A."/>
            <person name="Malagnac F."/>
            <person name="Mello A."/>
            <person name="Molinier V."/>
            <person name="Miyauchi S."/>
            <person name="Poulain J."/>
            <person name="Riccioni C."/>
            <person name="Rubini A."/>
            <person name="Sitrit Y."/>
            <person name="Splivallo R."/>
            <person name="Traeger S."/>
            <person name="Wang M."/>
            <person name="Zifcakova L."/>
            <person name="Wipf D."/>
            <person name="Zambonelli A."/>
            <person name="Paolocci F."/>
            <person name="Nowrousian M."/>
            <person name="Ottonello S."/>
            <person name="Baldrian P."/>
            <person name="Spatafora J.W."/>
            <person name="Henrissat B."/>
            <person name="Nagy L.G."/>
            <person name="Aury J.M."/>
            <person name="Wincker P."/>
            <person name="Grigoriev I.V."/>
            <person name="Bonfante P."/>
            <person name="Martin F.M."/>
        </authorList>
    </citation>
    <scope>NUCLEOTIDE SEQUENCE [LARGE SCALE GENOMIC DNA]</scope>
    <source>
        <strain evidence="9 10">CCBAS932</strain>
    </source>
</reference>
<evidence type="ECO:0000313" key="10">
    <source>
        <dbReference type="Proteomes" id="UP000277580"/>
    </source>
</evidence>
<feature type="transmembrane region" description="Helical" evidence="7">
    <location>
        <begin position="182"/>
        <end position="202"/>
    </location>
</feature>
<evidence type="ECO:0000256" key="2">
    <source>
        <dbReference type="ARBA" id="ARBA00006279"/>
    </source>
</evidence>
<dbReference type="OrthoDB" id="648861at2759"/>
<dbReference type="InterPro" id="IPR009716">
    <property type="entry name" value="Ferroportin-1"/>
</dbReference>
<evidence type="ECO:0000256" key="7">
    <source>
        <dbReference type="RuleBase" id="RU365065"/>
    </source>
</evidence>
<dbReference type="InterPro" id="IPR036259">
    <property type="entry name" value="MFS_trans_sf"/>
</dbReference>
<evidence type="ECO:0000256" key="6">
    <source>
        <dbReference type="ARBA" id="ARBA00023136"/>
    </source>
</evidence>
<evidence type="ECO:0000256" key="8">
    <source>
        <dbReference type="SAM" id="MobiDB-lite"/>
    </source>
</evidence>
<comment type="subcellular location">
    <subcellularLocation>
        <location evidence="1 7">Membrane</location>
        <topology evidence="1 7">Multi-pass membrane protein</topology>
    </subcellularLocation>
</comment>
<comment type="similarity">
    <text evidence="2 7">Belongs to the ferroportin (FP) (TC 2.A.100) family. SLC40A subfamily.</text>
</comment>
<dbReference type="InParanoid" id="A0A3N4L002"/>
<gene>
    <name evidence="9" type="ORF">P167DRAFT_519369</name>
</gene>
<comment type="function">
    <text evidence="7">May be involved in iron transport and iron homeostasis.</text>
</comment>
<dbReference type="PANTHER" id="PTHR11660:SF57">
    <property type="entry name" value="SOLUTE CARRIER FAMILY 40 MEMBER"/>
    <property type="match status" value="1"/>
</dbReference>
<sequence length="557" mass="61933">MASHDPEDSSTFQLSDEGEPLLPLARETKNFAIHEDEDSSTNDTHETDTHENEVVLTKRQSWSLYLSHFLSTWNARGYEFAAIIFTASAYPETLMASSIRGIITTIATLALSASVGRWCDTHPSRLQTLRITIFLQRTCVVLACLGWFFIVGEEFLGGGLFSVMPIPTSHKGGQAETLDGNWLAKAAIMAVVMTLGIGERLSAVGNMIVMERDWVPRLATGTSKPSLPELNAVMRRIDLICKLLSPIFMSAIVLWTSSMRVTILITAGINFLSMGIEWFAARRVWRECERLQAPKALDAEQTGDGSGNMFKLERWRQSLNIFFRSEIWIPSLSLGLLYVSVLSFSASMITYLLNAGFTLSVITIARTGSTLLEVSSTVVMPWSVKFMEKAAAWRARRGDGTTQSAAGEAAAVERTGLWGLWWMVINLIPVTVVLFYIPVDSDDRPSSLLMSSLFMFLAFSRLGLWTYDLVSQTLVQTRIPATNIGEFSGVEMGFINTFELIQWVLIAIWSSPEQFKYVAAAGNACVVISAIAYTAWMWTCRGHLVHWEKVKECTGCK</sequence>
<keyword evidence="6 7" id="KW-0472">Membrane</keyword>
<feature type="region of interest" description="Disordered" evidence="8">
    <location>
        <begin position="1"/>
        <end position="20"/>
    </location>
</feature>
<feature type="transmembrane region" description="Helical" evidence="7">
    <location>
        <begin position="239"/>
        <end position="257"/>
    </location>
</feature>
<dbReference type="Proteomes" id="UP000277580">
    <property type="component" value="Unassembled WGS sequence"/>
</dbReference>
<evidence type="ECO:0000313" key="9">
    <source>
        <dbReference type="EMBL" id="RPB15068.1"/>
    </source>
</evidence>
<keyword evidence="3 7" id="KW-0813">Transport</keyword>
<name>A0A3N4L002_9PEZI</name>
<comment type="caution">
    <text evidence="7">Lacks conserved residue(s) required for the propagation of feature annotation.</text>
</comment>
<evidence type="ECO:0000256" key="1">
    <source>
        <dbReference type="ARBA" id="ARBA00004141"/>
    </source>
</evidence>
<dbReference type="PANTHER" id="PTHR11660">
    <property type="entry name" value="SOLUTE CARRIER FAMILY 40 MEMBER"/>
    <property type="match status" value="1"/>
</dbReference>
<feature type="transmembrane region" description="Helical" evidence="7">
    <location>
        <begin position="418"/>
        <end position="436"/>
    </location>
</feature>
<proteinExistence type="inferred from homology"/>
<dbReference type="STRING" id="1392247.A0A3N4L002"/>
<feature type="compositionally biased region" description="Basic and acidic residues" evidence="8">
    <location>
        <begin position="43"/>
        <end position="52"/>
    </location>
</feature>
<keyword evidence="4 7" id="KW-0812">Transmembrane</keyword>
<feature type="transmembrane region" description="Helical" evidence="7">
    <location>
        <begin position="327"/>
        <end position="353"/>
    </location>
</feature>
<dbReference type="AlphaFoldDB" id="A0A3N4L002"/>
<feature type="transmembrane region" description="Helical" evidence="7">
    <location>
        <begin position="140"/>
        <end position="162"/>
    </location>
</feature>
<evidence type="ECO:0000256" key="5">
    <source>
        <dbReference type="ARBA" id="ARBA00022989"/>
    </source>
</evidence>
<keyword evidence="10" id="KW-1185">Reference proteome</keyword>
<feature type="transmembrane region" description="Helical" evidence="7">
    <location>
        <begin position="517"/>
        <end position="538"/>
    </location>
</feature>
<dbReference type="SUPFAM" id="SSF103473">
    <property type="entry name" value="MFS general substrate transporter"/>
    <property type="match status" value="1"/>
</dbReference>